<evidence type="ECO:0000313" key="3">
    <source>
        <dbReference type="Proteomes" id="UP000886611"/>
    </source>
</evidence>
<feature type="non-terminal residue" evidence="2">
    <location>
        <position position="1"/>
    </location>
</feature>
<feature type="region of interest" description="Disordered" evidence="1">
    <location>
        <begin position="22"/>
        <end position="66"/>
    </location>
</feature>
<evidence type="ECO:0000256" key="1">
    <source>
        <dbReference type="SAM" id="MobiDB-lite"/>
    </source>
</evidence>
<keyword evidence="3" id="KW-1185">Reference proteome</keyword>
<comment type="caution">
    <text evidence="2">The sequence shown here is derived from an EMBL/GenBank/DDBJ whole genome shotgun (WGS) entry which is preliminary data.</text>
</comment>
<name>A0A8X8BT01_POLSE</name>
<dbReference type="Proteomes" id="UP000886611">
    <property type="component" value="Unassembled WGS sequence"/>
</dbReference>
<gene>
    <name evidence="2" type="primary">Gucy1a1_0</name>
    <name evidence="2" type="ORF">GTO96_0016213</name>
</gene>
<dbReference type="AlphaFoldDB" id="A0A8X8BT01"/>
<feature type="non-terminal residue" evidence="2">
    <location>
        <position position="134"/>
    </location>
</feature>
<dbReference type="EMBL" id="JAATIS010001721">
    <property type="protein sequence ID" value="KAG2465914.1"/>
    <property type="molecule type" value="Genomic_DNA"/>
</dbReference>
<sequence length="134" mass="14794">MFCAKLKELKITGECPFSMLVQNEEPGEFEESADTNLPDAAEPVSKEVVATEPSLGPQRKTSRSKVNLHSLGESVRKLVYPETPEFDASDLEMEIKSESEVPASSDRSPGDRGAEHFNVAHVPTALFAWEDHHL</sequence>
<feature type="region of interest" description="Disordered" evidence="1">
    <location>
        <begin position="89"/>
        <end position="115"/>
    </location>
</feature>
<proteinExistence type="predicted"/>
<accession>A0A8X8BT01</accession>
<protein>
    <submittedName>
        <fullName evidence="2">GCYA1 cyclase</fullName>
    </submittedName>
</protein>
<reference evidence="2 3" key="1">
    <citation type="journal article" date="2021" name="Cell">
        <title>Tracing the genetic footprints of vertebrate landing in non-teleost ray-finned fishes.</title>
        <authorList>
            <person name="Bi X."/>
            <person name="Wang K."/>
            <person name="Yang L."/>
            <person name="Pan H."/>
            <person name="Jiang H."/>
            <person name="Wei Q."/>
            <person name="Fang M."/>
            <person name="Yu H."/>
            <person name="Zhu C."/>
            <person name="Cai Y."/>
            <person name="He Y."/>
            <person name="Gan X."/>
            <person name="Zeng H."/>
            <person name="Yu D."/>
            <person name="Zhu Y."/>
            <person name="Jiang H."/>
            <person name="Qiu Q."/>
            <person name="Yang H."/>
            <person name="Zhang Y.E."/>
            <person name="Wang W."/>
            <person name="Zhu M."/>
            <person name="He S."/>
            <person name="Zhang G."/>
        </authorList>
    </citation>
    <scope>NUCLEOTIDE SEQUENCE [LARGE SCALE GENOMIC DNA]</scope>
    <source>
        <strain evidence="2">Bchr_013</strain>
    </source>
</reference>
<organism evidence="2 3">
    <name type="scientific">Polypterus senegalus</name>
    <name type="common">Senegal bichir</name>
    <dbReference type="NCBI Taxonomy" id="55291"/>
    <lineage>
        <taxon>Eukaryota</taxon>
        <taxon>Metazoa</taxon>
        <taxon>Chordata</taxon>
        <taxon>Craniata</taxon>
        <taxon>Vertebrata</taxon>
        <taxon>Euteleostomi</taxon>
        <taxon>Actinopterygii</taxon>
        <taxon>Polypteriformes</taxon>
        <taxon>Polypteridae</taxon>
        <taxon>Polypterus</taxon>
    </lineage>
</organism>
<evidence type="ECO:0000313" key="2">
    <source>
        <dbReference type="EMBL" id="KAG2465914.1"/>
    </source>
</evidence>